<accession>A0ABQ6LMD6</accession>
<dbReference type="Pfam" id="PF13442">
    <property type="entry name" value="Cytochrome_CBB3"/>
    <property type="match status" value="1"/>
</dbReference>
<dbReference type="PANTHER" id="PTHR35008:SF8">
    <property type="entry name" value="ALCOHOL DEHYDROGENASE CYTOCHROME C SUBUNIT"/>
    <property type="match status" value="1"/>
</dbReference>
<reference evidence="7 8" key="1">
    <citation type="submission" date="2023-04" db="EMBL/GenBank/DDBJ databases">
        <title>Marinoamorphus aggregata gen. nov., sp. Nov., isolate from tissue of brittle star Ophioplocus japonicus.</title>
        <authorList>
            <person name="Kawano K."/>
            <person name="Sawayama S."/>
            <person name="Nakagawa S."/>
        </authorList>
    </citation>
    <scope>NUCLEOTIDE SEQUENCE [LARGE SCALE GENOMIC DNA]</scope>
    <source>
        <strain evidence="7 8">NKW23</strain>
    </source>
</reference>
<gene>
    <name evidence="7" type="ORF">LNKW23_12110</name>
</gene>
<evidence type="ECO:0000313" key="8">
    <source>
        <dbReference type="Proteomes" id="UP001239909"/>
    </source>
</evidence>
<dbReference type="Gene3D" id="1.10.760.10">
    <property type="entry name" value="Cytochrome c-like domain"/>
    <property type="match status" value="1"/>
</dbReference>
<feature type="signal peptide" evidence="5">
    <location>
        <begin position="1"/>
        <end position="31"/>
    </location>
</feature>
<evidence type="ECO:0000313" key="7">
    <source>
        <dbReference type="EMBL" id="GMG81998.1"/>
    </source>
</evidence>
<proteinExistence type="predicted"/>
<evidence type="ECO:0000256" key="5">
    <source>
        <dbReference type="SAM" id="SignalP"/>
    </source>
</evidence>
<evidence type="ECO:0000256" key="1">
    <source>
        <dbReference type="ARBA" id="ARBA00022617"/>
    </source>
</evidence>
<dbReference type="Proteomes" id="UP001239909">
    <property type="component" value="Unassembled WGS sequence"/>
</dbReference>
<keyword evidence="2 4" id="KW-0479">Metal-binding</keyword>
<sequence>MSRFPERGRRAGASRLLAAAALALAAAPAAAGPLGLGRAATPAEVAAWDIDVRPDGTGLPEGAGDVLTGEEVFAEKCAYCHGDFGEGVDRWPVLAGGQGTLTDERPVKTIGSYWPYLSTVFDYINRAMPFGEAQSLSPDEVYAITAYLLYMNDVVDDDGFVLSHENFSEVRLPNEDNFRADPRPDTPLAKAAPPCMTGCKDSVEITARAVILDVTPDADEDSTAGISVD</sequence>
<feature type="chain" id="PRO_5045985026" evidence="5">
    <location>
        <begin position="32"/>
        <end position="229"/>
    </location>
</feature>
<dbReference type="RefSeq" id="WP_285670745.1">
    <property type="nucleotide sequence ID" value="NZ_BSYI01000007.1"/>
</dbReference>
<evidence type="ECO:0000256" key="3">
    <source>
        <dbReference type="ARBA" id="ARBA00023004"/>
    </source>
</evidence>
<evidence type="ECO:0000259" key="6">
    <source>
        <dbReference type="PROSITE" id="PS51007"/>
    </source>
</evidence>
<name>A0ABQ6LMD6_9RHOB</name>
<dbReference type="PROSITE" id="PS51007">
    <property type="entry name" value="CYTC"/>
    <property type="match status" value="1"/>
</dbReference>
<dbReference type="EMBL" id="BSYI01000007">
    <property type="protein sequence ID" value="GMG81998.1"/>
    <property type="molecule type" value="Genomic_DNA"/>
</dbReference>
<evidence type="ECO:0000256" key="4">
    <source>
        <dbReference type="PROSITE-ProRule" id="PRU00433"/>
    </source>
</evidence>
<organism evidence="7 8">
    <name type="scientific">Paralimibaculum aggregatum</name>
    <dbReference type="NCBI Taxonomy" id="3036245"/>
    <lineage>
        <taxon>Bacteria</taxon>
        <taxon>Pseudomonadati</taxon>
        <taxon>Pseudomonadota</taxon>
        <taxon>Alphaproteobacteria</taxon>
        <taxon>Rhodobacterales</taxon>
        <taxon>Paracoccaceae</taxon>
        <taxon>Paralimibaculum</taxon>
    </lineage>
</organism>
<keyword evidence="3 4" id="KW-0408">Iron</keyword>
<dbReference type="InterPro" id="IPR036909">
    <property type="entry name" value="Cyt_c-like_dom_sf"/>
</dbReference>
<feature type="domain" description="Cytochrome c" evidence="6">
    <location>
        <begin position="64"/>
        <end position="152"/>
    </location>
</feature>
<dbReference type="InterPro" id="IPR009056">
    <property type="entry name" value="Cyt_c-like_dom"/>
</dbReference>
<protein>
    <submittedName>
        <fullName evidence="7">Cytochrome c</fullName>
    </submittedName>
</protein>
<keyword evidence="8" id="KW-1185">Reference proteome</keyword>
<comment type="caution">
    <text evidence="7">The sequence shown here is derived from an EMBL/GenBank/DDBJ whole genome shotgun (WGS) entry which is preliminary data.</text>
</comment>
<evidence type="ECO:0000256" key="2">
    <source>
        <dbReference type="ARBA" id="ARBA00022723"/>
    </source>
</evidence>
<dbReference type="InterPro" id="IPR051459">
    <property type="entry name" value="Cytochrome_c-type_DH"/>
</dbReference>
<keyword evidence="1 4" id="KW-0349">Heme</keyword>
<dbReference type="PANTHER" id="PTHR35008">
    <property type="entry name" value="BLL4482 PROTEIN-RELATED"/>
    <property type="match status" value="1"/>
</dbReference>
<dbReference type="SUPFAM" id="SSF46626">
    <property type="entry name" value="Cytochrome c"/>
    <property type="match status" value="1"/>
</dbReference>
<keyword evidence="5" id="KW-0732">Signal</keyword>